<dbReference type="AlphaFoldDB" id="A0A7J7IWE3"/>
<organism evidence="1 2">
    <name type="scientific">Bugula neritina</name>
    <name type="common">Brown bryozoan</name>
    <name type="synonym">Sertularia neritina</name>
    <dbReference type="NCBI Taxonomy" id="10212"/>
    <lineage>
        <taxon>Eukaryota</taxon>
        <taxon>Metazoa</taxon>
        <taxon>Spiralia</taxon>
        <taxon>Lophotrochozoa</taxon>
        <taxon>Bryozoa</taxon>
        <taxon>Gymnolaemata</taxon>
        <taxon>Cheilostomatida</taxon>
        <taxon>Flustrina</taxon>
        <taxon>Buguloidea</taxon>
        <taxon>Bugulidae</taxon>
        <taxon>Bugula</taxon>
    </lineage>
</organism>
<reference evidence="1" key="1">
    <citation type="submission" date="2020-06" db="EMBL/GenBank/DDBJ databases">
        <title>Draft genome of Bugula neritina, a colonial animal packing powerful symbionts and potential medicines.</title>
        <authorList>
            <person name="Rayko M."/>
        </authorList>
    </citation>
    <scope>NUCLEOTIDE SEQUENCE [LARGE SCALE GENOMIC DNA]</scope>
    <source>
        <strain evidence="1">Kwan_BN1</strain>
    </source>
</reference>
<keyword evidence="2" id="KW-1185">Reference proteome</keyword>
<comment type="caution">
    <text evidence="1">The sequence shown here is derived from an EMBL/GenBank/DDBJ whole genome shotgun (WGS) entry which is preliminary data.</text>
</comment>
<protein>
    <submittedName>
        <fullName evidence="1">Uncharacterized protein</fullName>
    </submittedName>
</protein>
<dbReference type="EMBL" id="VXIV02003382">
    <property type="protein sequence ID" value="KAF6017558.1"/>
    <property type="molecule type" value="Genomic_DNA"/>
</dbReference>
<dbReference type="Proteomes" id="UP000593567">
    <property type="component" value="Unassembled WGS sequence"/>
</dbReference>
<sequence length="80" mass="9703">MYVFMNREKKAEILAEAKMSLHQRQVQMRKSRSRSAALYKRTDLIEHIAKDEKNRGNKYSYLDFVDQQKLLEDWFHRPAD</sequence>
<accession>A0A7J7IWE3</accession>
<gene>
    <name evidence="1" type="ORF">EB796_024163</name>
</gene>
<evidence type="ECO:0000313" key="2">
    <source>
        <dbReference type="Proteomes" id="UP000593567"/>
    </source>
</evidence>
<proteinExistence type="predicted"/>
<name>A0A7J7IWE3_BUGNE</name>
<evidence type="ECO:0000313" key="1">
    <source>
        <dbReference type="EMBL" id="KAF6017558.1"/>
    </source>
</evidence>